<protein>
    <submittedName>
        <fullName evidence="2">Uncharacterized protein</fullName>
    </submittedName>
</protein>
<dbReference type="KEGG" id="tva:4771940"/>
<evidence type="ECO:0000313" key="3">
    <source>
        <dbReference type="Proteomes" id="UP000001542"/>
    </source>
</evidence>
<evidence type="ECO:0000313" key="2">
    <source>
        <dbReference type="EMBL" id="EAY13944.1"/>
    </source>
</evidence>
<sequence>MVAWAALGAMGTKALAFGAKALGAYDAVNKMSGGRVSKTLDANKGKIGGWVAKKLRLNKIGLINKASNLVATESENALGKDDEFAKHAKDFNDQMKGETMHLNRVDGTKENVSSPPAVYPYGPYGMYGNPYERPFDPLTGGSNWYHYGRRRKTVKLETDVKKATKKKPRKRVGESNEFNRVEMRLEIGLEIGLDLTTSPKFIFVLCFHTCEGGDIIYFLFYFLKLFLFYLDVMTEQKQLIQIKTYNKHTFKHLFFLPEHNMFFQIHPRPVDFSLTVYKDRNSYIIKPYDDEGKLCKLYVKKLEKVYGFKYDYNRVNTDDEDIEENL</sequence>
<dbReference type="InParanoid" id="A2E025"/>
<dbReference type="VEuPathDB" id="TrichDB:TVAGG3_0635180"/>
<dbReference type="InterPro" id="IPR025180">
    <property type="entry name" value="DUF4107"/>
</dbReference>
<keyword evidence="1" id="KW-0732">Signal</keyword>
<accession>A2E025</accession>
<dbReference type="VEuPathDB" id="TrichDB:TVAG_TEG_DS113277_2_7"/>
<feature type="signal peptide" evidence="1">
    <location>
        <begin position="1"/>
        <end position="16"/>
    </location>
</feature>
<evidence type="ECO:0000256" key="1">
    <source>
        <dbReference type="SAM" id="SignalP"/>
    </source>
</evidence>
<name>A2E025_TRIV3</name>
<feature type="chain" id="PRO_5002643315" evidence="1">
    <location>
        <begin position="17"/>
        <end position="326"/>
    </location>
</feature>
<proteinExistence type="predicted"/>
<reference evidence="2" key="2">
    <citation type="journal article" date="2007" name="Science">
        <title>Draft genome sequence of the sexually transmitted pathogen Trichomonas vaginalis.</title>
        <authorList>
            <person name="Carlton J.M."/>
            <person name="Hirt R.P."/>
            <person name="Silva J.C."/>
            <person name="Delcher A.L."/>
            <person name="Schatz M."/>
            <person name="Zhao Q."/>
            <person name="Wortman J.R."/>
            <person name="Bidwell S.L."/>
            <person name="Alsmark U.C.M."/>
            <person name="Besteiro S."/>
            <person name="Sicheritz-Ponten T."/>
            <person name="Noel C.J."/>
            <person name="Dacks J.B."/>
            <person name="Foster P.G."/>
            <person name="Simillion C."/>
            <person name="Van de Peer Y."/>
            <person name="Miranda-Saavedra D."/>
            <person name="Barton G.J."/>
            <person name="Westrop G.D."/>
            <person name="Mueller S."/>
            <person name="Dessi D."/>
            <person name="Fiori P.L."/>
            <person name="Ren Q."/>
            <person name="Paulsen I."/>
            <person name="Zhang H."/>
            <person name="Bastida-Corcuera F.D."/>
            <person name="Simoes-Barbosa A."/>
            <person name="Brown M.T."/>
            <person name="Hayes R.D."/>
            <person name="Mukherjee M."/>
            <person name="Okumura C.Y."/>
            <person name="Schneider R."/>
            <person name="Smith A.J."/>
            <person name="Vanacova S."/>
            <person name="Villalvazo M."/>
            <person name="Haas B.J."/>
            <person name="Pertea M."/>
            <person name="Feldblyum T.V."/>
            <person name="Utterback T.R."/>
            <person name="Shu C.L."/>
            <person name="Osoegawa K."/>
            <person name="de Jong P.J."/>
            <person name="Hrdy I."/>
            <person name="Horvathova L."/>
            <person name="Zubacova Z."/>
            <person name="Dolezal P."/>
            <person name="Malik S.B."/>
            <person name="Logsdon J.M. Jr."/>
            <person name="Henze K."/>
            <person name="Gupta A."/>
            <person name="Wang C.C."/>
            <person name="Dunne R.L."/>
            <person name="Upcroft J.A."/>
            <person name="Upcroft P."/>
            <person name="White O."/>
            <person name="Salzberg S.L."/>
            <person name="Tang P."/>
            <person name="Chiu C.-H."/>
            <person name="Lee Y.-S."/>
            <person name="Embley T.M."/>
            <person name="Coombs G.H."/>
            <person name="Mottram J.C."/>
            <person name="Tachezy J."/>
            <person name="Fraser-Liggett C.M."/>
            <person name="Johnson P.J."/>
        </authorList>
    </citation>
    <scope>NUCLEOTIDE SEQUENCE [LARGE SCALE GENOMIC DNA]</scope>
    <source>
        <strain evidence="2">G3</strain>
    </source>
</reference>
<keyword evidence="3" id="KW-1185">Reference proteome</keyword>
<dbReference type="AlphaFoldDB" id="A2E025"/>
<dbReference type="VEuPathDB" id="TrichDB:TVAGG3_0879660"/>
<organism evidence="2 3">
    <name type="scientific">Trichomonas vaginalis (strain ATCC PRA-98 / G3)</name>
    <dbReference type="NCBI Taxonomy" id="412133"/>
    <lineage>
        <taxon>Eukaryota</taxon>
        <taxon>Metamonada</taxon>
        <taxon>Parabasalia</taxon>
        <taxon>Trichomonadida</taxon>
        <taxon>Trichomonadidae</taxon>
        <taxon>Trichomonas</taxon>
    </lineage>
</organism>
<dbReference type="Proteomes" id="UP000001542">
    <property type="component" value="Unassembled WGS sequence"/>
</dbReference>
<dbReference type="EMBL" id="DS113277">
    <property type="protein sequence ID" value="EAY13944.1"/>
    <property type="molecule type" value="Genomic_DNA"/>
</dbReference>
<gene>
    <name evidence="2" type="ORF">TVAG_490820</name>
</gene>
<dbReference type="Pfam" id="PF13389">
    <property type="entry name" value="DUF4107"/>
    <property type="match status" value="1"/>
</dbReference>
<reference evidence="2" key="1">
    <citation type="submission" date="2006-10" db="EMBL/GenBank/DDBJ databases">
        <authorList>
            <person name="Amadeo P."/>
            <person name="Zhao Q."/>
            <person name="Wortman J."/>
            <person name="Fraser-Liggett C."/>
            <person name="Carlton J."/>
        </authorList>
    </citation>
    <scope>NUCLEOTIDE SEQUENCE</scope>
    <source>
        <strain evidence="2">G3</strain>
    </source>
</reference>